<organism evidence="1 2">
    <name type="scientific">Trichonephila inaurata madagascariensis</name>
    <dbReference type="NCBI Taxonomy" id="2747483"/>
    <lineage>
        <taxon>Eukaryota</taxon>
        <taxon>Metazoa</taxon>
        <taxon>Ecdysozoa</taxon>
        <taxon>Arthropoda</taxon>
        <taxon>Chelicerata</taxon>
        <taxon>Arachnida</taxon>
        <taxon>Araneae</taxon>
        <taxon>Araneomorphae</taxon>
        <taxon>Entelegynae</taxon>
        <taxon>Araneoidea</taxon>
        <taxon>Nephilidae</taxon>
        <taxon>Trichonephila</taxon>
        <taxon>Trichonephila inaurata</taxon>
    </lineage>
</organism>
<evidence type="ECO:0000313" key="1">
    <source>
        <dbReference type="EMBL" id="GFY69171.1"/>
    </source>
</evidence>
<proteinExistence type="predicted"/>
<keyword evidence="2" id="KW-1185">Reference proteome</keyword>
<protein>
    <submittedName>
        <fullName evidence="1">Uncharacterized protein</fullName>
    </submittedName>
</protein>
<sequence length="93" mass="10567">MWMVREREGMTREKEGVLLFIGPKGRGSLDGLLACQPGTTWKVRERWRESSEWRKVRGYDSPPENAGSKSLFSLEIGIPIGFQWQISAPTGNE</sequence>
<dbReference type="AlphaFoldDB" id="A0A8X7CJ69"/>
<comment type="caution">
    <text evidence="1">The sequence shown here is derived from an EMBL/GenBank/DDBJ whole genome shotgun (WGS) entry which is preliminary data.</text>
</comment>
<dbReference type="EMBL" id="BMAV01017481">
    <property type="protein sequence ID" value="GFY69171.1"/>
    <property type="molecule type" value="Genomic_DNA"/>
</dbReference>
<gene>
    <name evidence="1" type="ORF">TNIN_320331</name>
</gene>
<name>A0A8X7CJ69_9ARAC</name>
<dbReference type="Proteomes" id="UP000886998">
    <property type="component" value="Unassembled WGS sequence"/>
</dbReference>
<evidence type="ECO:0000313" key="2">
    <source>
        <dbReference type="Proteomes" id="UP000886998"/>
    </source>
</evidence>
<accession>A0A8X7CJ69</accession>
<reference evidence="1" key="1">
    <citation type="submission" date="2020-08" db="EMBL/GenBank/DDBJ databases">
        <title>Multicomponent nature underlies the extraordinary mechanical properties of spider dragline silk.</title>
        <authorList>
            <person name="Kono N."/>
            <person name="Nakamura H."/>
            <person name="Mori M."/>
            <person name="Yoshida Y."/>
            <person name="Ohtoshi R."/>
            <person name="Malay A.D."/>
            <person name="Moran D.A.P."/>
            <person name="Tomita M."/>
            <person name="Numata K."/>
            <person name="Arakawa K."/>
        </authorList>
    </citation>
    <scope>NUCLEOTIDE SEQUENCE</scope>
</reference>